<dbReference type="InterPro" id="IPR006224">
    <property type="entry name" value="PsdUridine_synth_RluA-like_CS"/>
</dbReference>
<keyword evidence="2 5" id="KW-0413">Isomerase</keyword>
<dbReference type="InterPro" id="IPR006145">
    <property type="entry name" value="PsdUridine_synth_RsuA/RluA"/>
</dbReference>
<dbReference type="InterPro" id="IPR002942">
    <property type="entry name" value="S4_RNA-bd"/>
</dbReference>
<dbReference type="CDD" id="cd02869">
    <property type="entry name" value="PseudoU_synth_RluA_like"/>
    <property type="match status" value="1"/>
</dbReference>
<dbReference type="NCBIfam" id="TIGR00005">
    <property type="entry name" value="rluA_subfam"/>
    <property type="match status" value="1"/>
</dbReference>
<reference evidence="7" key="1">
    <citation type="submission" date="2024-04" db="EMBL/GenBank/DDBJ databases">
        <authorList>
            <person name="Manzano-Marin A."/>
            <person name="Manzano-Marin A."/>
            <person name="Alejandro Manzano Marin A."/>
        </authorList>
    </citation>
    <scope>NUCLEOTIDE SEQUENCE [LARGE SCALE GENOMIC DNA]</scope>
    <source>
        <strain evidence="7">TABTEA</strain>
    </source>
</reference>
<evidence type="ECO:0000256" key="2">
    <source>
        <dbReference type="ARBA" id="ARBA00023235"/>
    </source>
</evidence>
<dbReference type="SUPFAM" id="SSF55174">
    <property type="entry name" value="Alpha-L RNA-binding motif"/>
    <property type="match status" value="1"/>
</dbReference>
<gene>
    <name evidence="7" type="primary">rluD</name>
    <name evidence="7" type="ORF">PRHACTZTBTEA_591</name>
</gene>
<evidence type="ECO:0000256" key="4">
    <source>
        <dbReference type="PROSITE-ProRule" id="PRU00182"/>
    </source>
</evidence>
<keyword evidence="4" id="KW-0694">RNA-binding</keyword>
<keyword evidence="8" id="KW-1185">Reference proteome</keyword>
<dbReference type="PANTHER" id="PTHR21600:SF44">
    <property type="entry name" value="RIBOSOMAL LARGE SUBUNIT PSEUDOURIDINE SYNTHASE D"/>
    <property type="match status" value="1"/>
</dbReference>
<feature type="domain" description="RNA-binding S4" evidence="6">
    <location>
        <begin position="17"/>
        <end position="83"/>
    </location>
</feature>
<protein>
    <recommendedName>
        <fullName evidence="5">Pseudouridine synthase</fullName>
        <ecNumber evidence="5">5.4.99.-</ecNumber>
    </recommendedName>
</protein>
<evidence type="ECO:0000256" key="1">
    <source>
        <dbReference type="ARBA" id="ARBA00010876"/>
    </source>
</evidence>
<dbReference type="SUPFAM" id="SSF55120">
    <property type="entry name" value="Pseudouridine synthase"/>
    <property type="match status" value="1"/>
</dbReference>
<dbReference type="InterPro" id="IPR006225">
    <property type="entry name" value="PsdUridine_synth_RluC/D"/>
</dbReference>
<comment type="catalytic activity">
    <reaction evidence="3">
        <text>uridine(1911/1915/1917) in 23S rRNA = pseudouridine(1911/1915/1917) in 23S rRNA</text>
        <dbReference type="Rhea" id="RHEA:42524"/>
        <dbReference type="Rhea" id="RHEA-COMP:10097"/>
        <dbReference type="Rhea" id="RHEA-COMP:10098"/>
        <dbReference type="ChEBI" id="CHEBI:65314"/>
        <dbReference type="ChEBI" id="CHEBI:65315"/>
        <dbReference type="EC" id="5.4.99.23"/>
    </reaction>
</comment>
<dbReference type="CDD" id="cd00165">
    <property type="entry name" value="S4"/>
    <property type="match status" value="1"/>
</dbReference>
<dbReference type="InterPro" id="IPR050188">
    <property type="entry name" value="RluA_PseudoU_synthase"/>
</dbReference>
<evidence type="ECO:0000256" key="5">
    <source>
        <dbReference type="RuleBase" id="RU362028"/>
    </source>
</evidence>
<dbReference type="PANTHER" id="PTHR21600">
    <property type="entry name" value="MITOCHONDRIAL RNA PSEUDOURIDINE SYNTHASE"/>
    <property type="match status" value="1"/>
</dbReference>
<evidence type="ECO:0000313" key="7">
    <source>
        <dbReference type="EMBL" id="CAL1329498.1"/>
    </source>
</evidence>
<sequence length="322" mass="37611">MQKTEFNTIINNLQVKTRLDHTLVKLLPSFSRTKIKKLILLNKVKINDKIINKPKKYILNGEKISINFFCEKKTSYLKPQNITLNIIFEDNDILVINKPDNLIVHPGVNNSENTILNALLYHYPKSINIPRAGIVHRLDKNTTGLMIIAKNIPSYRYLINSLQLKQITREYEAIVSGKIITGGSINKPISRHPIKRTQMSVNKNGKQAITHYRIIEHFRIHTRLLVRLETGRTHQILVHMAHINHPLLGKSLYNNKQYLNKKNNKYLKEINNFNRQALHAIRLHFNHPTSKKRIKLYASLPDDMIKLIKNLKYDMYLNKNNI</sequence>
<dbReference type="Gene3D" id="3.30.2350.10">
    <property type="entry name" value="Pseudouridine synthase"/>
    <property type="match status" value="1"/>
</dbReference>
<proteinExistence type="inferred from homology"/>
<evidence type="ECO:0000259" key="6">
    <source>
        <dbReference type="SMART" id="SM00363"/>
    </source>
</evidence>
<name>A0ABP1CE93_9GAMM</name>
<dbReference type="PROSITE" id="PS50889">
    <property type="entry name" value="S4"/>
    <property type="match status" value="1"/>
</dbReference>
<dbReference type="EC" id="5.4.99.-" evidence="5"/>
<dbReference type="InterPro" id="IPR036986">
    <property type="entry name" value="S4_RNA-bd_sf"/>
</dbReference>
<comment type="catalytic activity">
    <reaction evidence="5">
        <text>a uridine in RNA = a pseudouridine in RNA</text>
        <dbReference type="Rhea" id="RHEA:48348"/>
        <dbReference type="Rhea" id="RHEA-COMP:12068"/>
        <dbReference type="Rhea" id="RHEA-COMP:12069"/>
        <dbReference type="ChEBI" id="CHEBI:65314"/>
        <dbReference type="ChEBI" id="CHEBI:65315"/>
    </reaction>
</comment>
<dbReference type="Pfam" id="PF01479">
    <property type="entry name" value="S4"/>
    <property type="match status" value="1"/>
</dbReference>
<dbReference type="Gene3D" id="3.10.290.10">
    <property type="entry name" value="RNA-binding S4 domain"/>
    <property type="match status" value="1"/>
</dbReference>
<dbReference type="SMART" id="SM00363">
    <property type="entry name" value="S4"/>
    <property type="match status" value="1"/>
</dbReference>
<dbReference type="GO" id="GO:0160140">
    <property type="term" value="F:23S rRNA pseudouridine(1911/1915/1917) synthase activity"/>
    <property type="evidence" value="ECO:0007669"/>
    <property type="project" value="UniProtKB-EC"/>
</dbReference>
<organism evidence="7 8">
    <name type="scientific">Candidatus Providencia siddallii</name>
    <dbReference type="NCBI Taxonomy" id="1715285"/>
    <lineage>
        <taxon>Bacteria</taxon>
        <taxon>Pseudomonadati</taxon>
        <taxon>Pseudomonadota</taxon>
        <taxon>Gammaproteobacteria</taxon>
        <taxon>Enterobacterales</taxon>
        <taxon>Morganellaceae</taxon>
        <taxon>Providencia</taxon>
    </lineage>
</organism>
<accession>A0ABP1CE93</accession>
<dbReference type="EMBL" id="OZ034688">
    <property type="protein sequence ID" value="CAL1329498.1"/>
    <property type="molecule type" value="Genomic_DNA"/>
</dbReference>
<evidence type="ECO:0000256" key="3">
    <source>
        <dbReference type="ARBA" id="ARBA00036882"/>
    </source>
</evidence>
<dbReference type="NCBIfam" id="NF008385">
    <property type="entry name" value="PRK11180.1"/>
    <property type="match status" value="1"/>
</dbReference>
<dbReference type="RefSeq" id="WP_341764954.1">
    <property type="nucleotide sequence ID" value="NZ_OZ034688.1"/>
</dbReference>
<dbReference type="Proteomes" id="UP001497533">
    <property type="component" value="Chromosome"/>
</dbReference>
<dbReference type="Pfam" id="PF00849">
    <property type="entry name" value="PseudoU_synth_2"/>
    <property type="match status" value="1"/>
</dbReference>
<evidence type="ECO:0000313" key="8">
    <source>
        <dbReference type="Proteomes" id="UP001497533"/>
    </source>
</evidence>
<dbReference type="InterPro" id="IPR020103">
    <property type="entry name" value="PsdUridine_synth_cat_dom_sf"/>
</dbReference>
<comment type="function">
    <text evidence="5">Responsible for synthesis of pseudouridine from uracil.</text>
</comment>
<dbReference type="PROSITE" id="PS01129">
    <property type="entry name" value="PSI_RLU"/>
    <property type="match status" value="1"/>
</dbReference>
<comment type="similarity">
    <text evidence="1 5">Belongs to the pseudouridine synthase RluA family.</text>
</comment>